<dbReference type="OrthoDB" id="261831at2759"/>
<dbReference type="AlphaFoldDB" id="A0A7N4NRI2"/>
<evidence type="ECO:0000256" key="9">
    <source>
        <dbReference type="ARBA" id="ARBA00037250"/>
    </source>
</evidence>
<dbReference type="CDD" id="cd15853">
    <property type="entry name" value="SNARE_Bet1"/>
    <property type="match status" value="1"/>
</dbReference>
<dbReference type="Proteomes" id="UP000007648">
    <property type="component" value="Unassembled WGS sequence"/>
</dbReference>
<keyword evidence="4" id="KW-0653">Protein transport</keyword>
<dbReference type="PROSITE" id="PS50192">
    <property type="entry name" value="T_SNARE"/>
    <property type="match status" value="1"/>
</dbReference>
<feature type="domain" description="T-SNARE coiled-coil homology" evidence="14">
    <location>
        <begin position="23"/>
        <end position="85"/>
    </location>
</feature>
<evidence type="ECO:0000259" key="14">
    <source>
        <dbReference type="PROSITE" id="PS50192"/>
    </source>
</evidence>
<evidence type="ECO:0000256" key="8">
    <source>
        <dbReference type="ARBA" id="ARBA00023136"/>
    </source>
</evidence>
<dbReference type="InParanoid" id="A0A7N4NRI2"/>
<gene>
    <name evidence="15" type="primary">BET1L</name>
</gene>
<keyword evidence="7" id="KW-0175">Coiled coil</keyword>
<reference evidence="15" key="3">
    <citation type="submission" date="2025-09" db="UniProtKB">
        <authorList>
            <consortium name="Ensembl"/>
        </authorList>
    </citation>
    <scope>IDENTIFICATION</scope>
</reference>
<evidence type="ECO:0000256" key="6">
    <source>
        <dbReference type="ARBA" id="ARBA00023034"/>
    </source>
</evidence>
<dbReference type="GO" id="GO:0000139">
    <property type="term" value="C:Golgi membrane"/>
    <property type="evidence" value="ECO:0007669"/>
    <property type="project" value="UniProtKB-SubCell"/>
</dbReference>
<sequence>MASWARGPGPGAGAAAADTDTDTLLDGENRRLADGLAAKVTRLKALALDMDRDADEQNRYLDGMDSDLSSVTSLLSGSVKRFSSLSRSGRDNRRLLLCVSVGLIILFFFLSYLLSRART</sequence>
<keyword evidence="8 13" id="KW-0472">Membrane</keyword>
<dbReference type="Ensembl" id="ENSSHAT00000043478.1">
    <property type="protein sequence ID" value="ENSSHAP00000026139.1"/>
    <property type="gene ID" value="ENSSHAG00000025145.1"/>
</dbReference>
<dbReference type="GO" id="GO:0005795">
    <property type="term" value="C:Golgi stack"/>
    <property type="evidence" value="ECO:0007669"/>
    <property type="project" value="Ensembl"/>
</dbReference>
<comment type="subcellular location">
    <subcellularLocation>
        <location evidence="1">Golgi apparatus membrane</location>
        <topology evidence="1">Single-pass type IV membrane protein</topology>
    </subcellularLocation>
</comment>
<protein>
    <recommendedName>
        <fullName evidence="10">BET1-like protein</fullName>
    </recommendedName>
</protein>
<feature type="transmembrane region" description="Helical" evidence="13">
    <location>
        <begin position="95"/>
        <end position="114"/>
    </location>
</feature>
<evidence type="ECO:0000313" key="16">
    <source>
        <dbReference type="Proteomes" id="UP000007648"/>
    </source>
</evidence>
<evidence type="ECO:0000256" key="2">
    <source>
        <dbReference type="ARBA" id="ARBA00022448"/>
    </source>
</evidence>
<keyword evidence="16" id="KW-1185">Reference proteome</keyword>
<keyword evidence="6" id="KW-0333">Golgi apparatus</keyword>
<dbReference type="KEGG" id="shr:116419963"/>
<dbReference type="FunCoup" id="A0A7N4NRI2">
    <property type="interactions" value="569"/>
</dbReference>
<evidence type="ECO:0000256" key="13">
    <source>
        <dbReference type="SAM" id="Phobius"/>
    </source>
</evidence>
<evidence type="ECO:0000256" key="5">
    <source>
        <dbReference type="ARBA" id="ARBA00022989"/>
    </source>
</evidence>
<dbReference type="Gene3D" id="1.20.5.110">
    <property type="match status" value="1"/>
</dbReference>
<keyword evidence="2" id="KW-0813">Transport</keyword>
<dbReference type="CTD" id="51272"/>
<dbReference type="InterPro" id="IPR000727">
    <property type="entry name" value="T_SNARE_dom"/>
</dbReference>
<keyword evidence="3 13" id="KW-0812">Transmembrane</keyword>
<dbReference type="GeneID" id="116419963"/>
<dbReference type="RefSeq" id="XP_031798625.1">
    <property type="nucleotide sequence ID" value="XM_031942765.1"/>
</dbReference>
<dbReference type="GO" id="GO:0005484">
    <property type="term" value="F:SNAP receptor activity"/>
    <property type="evidence" value="ECO:0007669"/>
    <property type="project" value="Ensembl"/>
</dbReference>
<dbReference type="GO" id="GO:0015031">
    <property type="term" value="P:protein transport"/>
    <property type="evidence" value="ECO:0007669"/>
    <property type="project" value="UniProtKB-KW"/>
</dbReference>
<evidence type="ECO:0000256" key="11">
    <source>
        <dbReference type="ARBA" id="ARBA00046963"/>
    </source>
</evidence>
<comment type="subunit">
    <text evidence="11">Component of a SNARE complex consisting of STX5, YKT6, GOSR1 and BET1L. Interacts with STX5.</text>
</comment>
<comment type="function">
    <text evidence="9">Vesicle SNARE required for targeting and fusion of retrograde transport vesicles with the Golgi complex. Required for the integrity of the Golgi complex.</text>
</comment>
<proteinExistence type="predicted"/>
<keyword evidence="5 13" id="KW-1133">Transmembrane helix</keyword>
<reference evidence="15 16" key="1">
    <citation type="journal article" date="2011" name="Proc. Natl. Acad. Sci. U.S.A.">
        <title>Genetic diversity and population structure of the endangered marsupial Sarcophilus harrisii (Tasmanian devil).</title>
        <authorList>
            <person name="Miller W."/>
            <person name="Hayes V.M."/>
            <person name="Ratan A."/>
            <person name="Petersen D.C."/>
            <person name="Wittekindt N.E."/>
            <person name="Miller J."/>
            <person name="Walenz B."/>
            <person name="Knight J."/>
            <person name="Qi J."/>
            <person name="Zhao F."/>
            <person name="Wang Q."/>
            <person name="Bedoya-Reina O.C."/>
            <person name="Katiyar N."/>
            <person name="Tomsho L.P."/>
            <person name="Kasson L.M."/>
            <person name="Hardie R.A."/>
            <person name="Woodbridge P."/>
            <person name="Tindall E.A."/>
            <person name="Bertelsen M.F."/>
            <person name="Dixon D."/>
            <person name="Pyecroft S."/>
            <person name="Helgen K.M."/>
            <person name="Lesk A.M."/>
            <person name="Pringle T.H."/>
            <person name="Patterson N."/>
            <person name="Zhang Y."/>
            <person name="Kreiss A."/>
            <person name="Woods G.M."/>
            <person name="Jones M.E."/>
            <person name="Schuster S.C."/>
        </authorList>
    </citation>
    <scope>NUCLEOTIDE SEQUENCE [LARGE SCALE GENOMIC DNA]</scope>
</reference>
<evidence type="ECO:0000256" key="12">
    <source>
        <dbReference type="SAM" id="MobiDB-lite"/>
    </source>
</evidence>
<evidence type="ECO:0000256" key="4">
    <source>
        <dbReference type="ARBA" id="ARBA00022927"/>
    </source>
</evidence>
<dbReference type="FunFam" id="1.20.5.110:FF:000038">
    <property type="entry name" value="BET1-like protein isoform X2"/>
    <property type="match status" value="1"/>
</dbReference>
<organism evidence="15 16">
    <name type="scientific">Sarcophilus harrisii</name>
    <name type="common">Tasmanian devil</name>
    <name type="synonym">Sarcophilus laniarius</name>
    <dbReference type="NCBI Taxonomy" id="9305"/>
    <lineage>
        <taxon>Eukaryota</taxon>
        <taxon>Metazoa</taxon>
        <taxon>Chordata</taxon>
        <taxon>Craniata</taxon>
        <taxon>Vertebrata</taxon>
        <taxon>Euteleostomi</taxon>
        <taxon>Mammalia</taxon>
        <taxon>Metatheria</taxon>
        <taxon>Dasyuromorphia</taxon>
        <taxon>Dasyuridae</taxon>
        <taxon>Sarcophilus</taxon>
    </lineage>
</organism>
<accession>A0A7N4NRI2</accession>
<dbReference type="GeneTree" id="ENSGT00940000160208"/>
<dbReference type="InterPro" id="IPR039899">
    <property type="entry name" value="BET1_SNARE"/>
</dbReference>
<dbReference type="PANTHER" id="PTHR12791">
    <property type="entry name" value="GOLGI SNARE BET1-RELATED"/>
    <property type="match status" value="1"/>
</dbReference>
<reference evidence="15" key="2">
    <citation type="submission" date="2025-08" db="UniProtKB">
        <authorList>
            <consortium name="Ensembl"/>
        </authorList>
    </citation>
    <scope>IDENTIFICATION</scope>
</reference>
<evidence type="ECO:0000256" key="7">
    <source>
        <dbReference type="ARBA" id="ARBA00023054"/>
    </source>
</evidence>
<feature type="region of interest" description="Disordered" evidence="12">
    <location>
        <begin position="1"/>
        <end position="22"/>
    </location>
</feature>
<evidence type="ECO:0000256" key="1">
    <source>
        <dbReference type="ARBA" id="ARBA00004409"/>
    </source>
</evidence>
<name>A0A7N4NRI2_SARHA</name>
<evidence type="ECO:0000256" key="10">
    <source>
        <dbReference type="ARBA" id="ARBA00039744"/>
    </source>
</evidence>
<dbReference type="SUPFAM" id="SSF58038">
    <property type="entry name" value="SNARE fusion complex"/>
    <property type="match status" value="1"/>
</dbReference>
<evidence type="ECO:0000313" key="15">
    <source>
        <dbReference type="Ensembl" id="ENSSHAP00000026139.1"/>
    </source>
</evidence>
<evidence type="ECO:0000256" key="3">
    <source>
        <dbReference type="ARBA" id="ARBA00022692"/>
    </source>
</evidence>